<sequence>MAFSKVILFTSLMAFHLSLIFAEQPCTFKIEDTRPCENNSSEDYSYEEEDDCNVTSIKPLNLTVINICGNVTVTNASYGNPENLLHSQFMGNWSGHSKCLMPCNPSYPTPCTRLGHGECECIPRTDCPNVGVCAMKNVSLGNCDYNIIRV</sequence>
<name>A0A023FC06_AMBCJ</name>
<dbReference type="AlphaFoldDB" id="A0A023FC06"/>
<organism evidence="2">
    <name type="scientific">Amblyomma cajennense</name>
    <name type="common">Cayenne tick</name>
    <name type="synonym">Acarus cajennensis</name>
    <dbReference type="NCBI Taxonomy" id="34607"/>
    <lineage>
        <taxon>Eukaryota</taxon>
        <taxon>Metazoa</taxon>
        <taxon>Ecdysozoa</taxon>
        <taxon>Arthropoda</taxon>
        <taxon>Chelicerata</taxon>
        <taxon>Arachnida</taxon>
        <taxon>Acari</taxon>
        <taxon>Parasitiformes</taxon>
        <taxon>Ixodida</taxon>
        <taxon>Ixodoidea</taxon>
        <taxon>Ixodidae</taxon>
        <taxon>Amblyomminae</taxon>
        <taxon>Amblyomma</taxon>
    </lineage>
</organism>
<proteinExistence type="evidence at transcript level"/>
<feature type="signal peptide" evidence="1">
    <location>
        <begin position="1"/>
        <end position="22"/>
    </location>
</feature>
<dbReference type="EMBL" id="GBBK01005396">
    <property type="protein sequence ID" value="JAC19086.1"/>
    <property type="molecule type" value="mRNA"/>
</dbReference>
<accession>A0A023FC06</accession>
<keyword evidence="1" id="KW-0732">Signal</keyword>
<evidence type="ECO:0000256" key="1">
    <source>
        <dbReference type="SAM" id="SignalP"/>
    </source>
</evidence>
<evidence type="ECO:0000313" key="2">
    <source>
        <dbReference type="EMBL" id="JAC19086.1"/>
    </source>
</evidence>
<feature type="chain" id="PRO_5001515219" evidence="1">
    <location>
        <begin position="23"/>
        <end position="150"/>
    </location>
</feature>
<reference evidence="2" key="1">
    <citation type="submission" date="2014-03" db="EMBL/GenBank/DDBJ databases">
        <title>The sialotranscriptome of Amblyomma triste, Amblyomma parvum and Amblyomma cajennense ticks, uncovered by 454-based RNA-seq.</title>
        <authorList>
            <person name="Garcia G.R."/>
            <person name="Gardinassi L.G."/>
            <person name="Ribeiro J.M."/>
            <person name="Anatriello E."/>
            <person name="Ferreira B.R."/>
            <person name="Moreira H.N."/>
            <person name="Mafra C."/>
            <person name="Olegario M.M."/>
            <person name="Szabo P.J."/>
            <person name="Miranda-Santos I.K."/>
            <person name="Maruyama S.R."/>
        </authorList>
    </citation>
    <scope>NUCLEOTIDE SEQUENCE</scope>
    <source>
        <strain evidence="2">Uberlandia</strain>
        <tissue evidence="2">Salivary glands</tissue>
    </source>
</reference>
<protein>
    <submittedName>
        <fullName evidence="2">Putative secreted protein</fullName>
    </submittedName>
</protein>